<dbReference type="Gene3D" id="3.30.70.270">
    <property type="match status" value="1"/>
</dbReference>
<comment type="caution">
    <text evidence="5">The sequence shown here is derived from an EMBL/GenBank/DDBJ whole genome shotgun (WGS) entry which is preliminary data.</text>
</comment>
<gene>
    <name evidence="5" type="ORF">FH063_005290</name>
</gene>
<evidence type="ECO:0000256" key="2">
    <source>
        <dbReference type="ARBA" id="ARBA00034247"/>
    </source>
</evidence>
<dbReference type="SMART" id="SM00267">
    <property type="entry name" value="GGDEF"/>
    <property type="match status" value="1"/>
</dbReference>
<dbReference type="GO" id="GO:0043709">
    <property type="term" value="P:cell adhesion involved in single-species biofilm formation"/>
    <property type="evidence" value="ECO:0007669"/>
    <property type="project" value="TreeGrafter"/>
</dbReference>
<feature type="domain" description="PAS" evidence="3">
    <location>
        <begin position="41"/>
        <end position="110"/>
    </location>
</feature>
<dbReference type="SUPFAM" id="SSF55785">
    <property type="entry name" value="PYP-like sensor domain (PAS domain)"/>
    <property type="match status" value="1"/>
</dbReference>
<dbReference type="GO" id="GO:0005886">
    <property type="term" value="C:plasma membrane"/>
    <property type="evidence" value="ECO:0007669"/>
    <property type="project" value="TreeGrafter"/>
</dbReference>
<dbReference type="Pfam" id="PF00990">
    <property type="entry name" value="GGDEF"/>
    <property type="match status" value="1"/>
</dbReference>
<dbReference type="InterPro" id="IPR029787">
    <property type="entry name" value="Nucleotide_cyclase"/>
</dbReference>
<proteinExistence type="predicted"/>
<sequence length="333" mass="36750">MLHLCDVMSSLYASSEPDTLSFIDFDDDRDAVATSHELSLTRSKLGNMLDLLPAGLLIHQEMGIVFANQEAARILGQSGDALVGRHFLDFVEESGIDDQRDAFLRCLRQRELVRCQDGVMMSADGQRTCVQVSMSPLPWDGLPVIYVLINDVTALKESEERLRRLSITDSLTGVSNRRHFVEAAEQELARARRYGRPVTLLMLDLDHFKSINDTHGHAVGDEALRTFTAACRALLRENDLLGRTGGEEFAILLPETDIAGARMVAERIRRRTAELTVPSGRETVRFTVSIGVACCAAGTRDVDAMLSSADEALYRAKAAGRNRVVCALEPTPF</sequence>
<name>A0A5B0KTY6_9PROT</name>
<dbReference type="Gene3D" id="3.30.450.20">
    <property type="entry name" value="PAS domain"/>
    <property type="match status" value="1"/>
</dbReference>
<evidence type="ECO:0000256" key="1">
    <source>
        <dbReference type="ARBA" id="ARBA00012528"/>
    </source>
</evidence>
<dbReference type="SUPFAM" id="SSF55073">
    <property type="entry name" value="Nucleotide cyclase"/>
    <property type="match status" value="1"/>
</dbReference>
<evidence type="ECO:0000259" key="4">
    <source>
        <dbReference type="PROSITE" id="PS50887"/>
    </source>
</evidence>
<dbReference type="GO" id="GO:0052621">
    <property type="term" value="F:diguanylate cyclase activity"/>
    <property type="evidence" value="ECO:0007669"/>
    <property type="project" value="UniProtKB-EC"/>
</dbReference>
<dbReference type="PANTHER" id="PTHR45138:SF9">
    <property type="entry name" value="DIGUANYLATE CYCLASE DGCM-RELATED"/>
    <property type="match status" value="1"/>
</dbReference>
<dbReference type="GO" id="GO:1902201">
    <property type="term" value="P:negative regulation of bacterial-type flagellum-dependent cell motility"/>
    <property type="evidence" value="ECO:0007669"/>
    <property type="project" value="TreeGrafter"/>
</dbReference>
<dbReference type="SMART" id="SM00091">
    <property type="entry name" value="PAS"/>
    <property type="match status" value="1"/>
</dbReference>
<dbReference type="FunFam" id="3.30.70.270:FF:000001">
    <property type="entry name" value="Diguanylate cyclase domain protein"/>
    <property type="match status" value="1"/>
</dbReference>
<dbReference type="Proteomes" id="UP000325333">
    <property type="component" value="Unassembled WGS sequence"/>
</dbReference>
<comment type="catalytic activity">
    <reaction evidence="2">
        <text>2 GTP = 3',3'-c-di-GMP + 2 diphosphate</text>
        <dbReference type="Rhea" id="RHEA:24898"/>
        <dbReference type="ChEBI" id="CHEBI:33019"/>
        <dbReference type="ChEBI" id="CHEBI:37565"/>
        <dbReference type="ChEBI" id="CHEBI:58805"/>
        <dbReference type="EC" id="2.7.7.65"/>
    </reaction>
</comment>
<dbReference type="AlphaFoldDB" id="A0A5B0KTY6"/>
<evidence type="ECO:0000259" key="3">
    <source>
        <dbReference type="PROSITE" id="PS50112"/>
    </source>
</evidence>
<dbReference type="CDD" id="cd01949">
    <property type="entry name" value="GGDEF"/>
    <property type="match status" value="1"/>
</dbReference>
<dbReference type="Pfam" id="PF13426">
    <property type="entry name" value="PAS_9"/>
    <property type="match status" value="1"/>
</dbReference>
<dbReference type="PROSITE" id="PS50112">
    <property type="entry name" value="PAS"/>
    <property type="match status" value="1"/>
</dbReference>
<organism evidence="5 6">
    <name type="scientific">Azospirillum argentinense</name>
    <dbReference type="NCBI Taxonomy" id="2970906"/>
    <lineage>
        <taxon>Bacteria</taxon>
        <taxon>Pseudomonadati</taxon>
        <taxon>Pseudomonadota</taxon>
        <taxon>Alphaproteobacteria</taxon>
        <taxon>Rhodospirillales</taxon>
        <taxon>Azospirillaceae</taxon>
        <taxon>Azospirillum</taxon>
    </lineage>
</organism>
<feature type="domain" description="GGDEF" evidence="4">
    <location>
        <begin position="196"/>
        <end position="329"/>
    </location>
</feature>
<dbReference type="InterPro" id="IPR050469">
    <property type="entry name" value="Diguanylate_Cyclase"/>
</dbReference>
<dbReference type="PANTHER" id="PTHR45138">
    <property type="entry name" value="REGULATORY COMPONENTS OF SENSORY TRANSDUCTION SYSTEM"/>
    <property type="match status" value="1"/>
</dbReference>
<accession>A0A5B0KTY6</accession>
<dbReference type="PROSITE" id="PS50887">
    <property type="entry name" value="GGDEF"/>
    <property type="match status" value="1"/>
</dbReference>
<dbReference type="EC" id="2.7.7.65" evidence="1"/>
<dbReference type="InterPro" id="IPR035965">
    <property type="entry name" value="PAS-like_dom_sf"/>
</dbReference>
<reference evidence="5 6" key="1">
    <citation type="submission" date="2019-07" db="EMBL/GenBank/DDBJ databases">
        <title>Genome sequencing of the stress-tolerant strain Azospirillum brasilense Az19.</title>
        <authorList>
            <person name="Maroniche G.A."/>
            <person name="Garcia J.E."/>
            <person name="Pagnussat L."/>
            <person name="Amenta M."/>
            <person name="Creus C.M."/>
        </authorList>
    </citation>
    <scope>NUCLEOTIDE SEQUENCE [LARGE SCALE GENOMIC DNA]</scope>
    <source>
        <strain evidence="5 6">Az19</strain>
    </source>
</reference>
<dbReference type="InterPro" id="IPR000014">
    <property type="entry name" value="PAS"/>
</dbReference>
<protein>
    <recommendedName>
        <fullName evidence="1">diguanylate cyclase</fullName>
        <ecNumber evidence="1">2.7.7.65</ecNumber>
    </recommendedName>
</protein>
<dbReference type="CDD" id="cd00130">
    <property type="entry name" value="PAS"/>
    <property type="match status" value="1"/>
</dbReference>
<dbReference type="EMBL" id="VEWN01000006">
    <property type="protein sequence ID" value="KAA1055519.1"/>
    <property type="molecule type" value="Genomic_DNA"/>
</dbReference>
<evidence type="ECO:0000313" key="5">
    <source>
        <dbReference type="EMBL" id="KAA1055519.1"/>
    </source>
</evidence>
<dbReference type="NCBIfam" id="TIGR00229">
    <property type="entry name" value="sensory_box"/>
    <property type="match status" value="1"/>
</dbReference>
<evidence type="ECO:0000313" key="6">
    <source>
        <dbReference type="Proteomes" id="UP000325333"/>
    </source>
</evidence>
<dbReference type="InterPro" id="IPR000160">
    <property type="entry name" value="GGDEF_dom"/>
</dbReference>
<dbReference type="NCBIfam" id="TIGR00254">
    <property type="entry name" value="GGDEF"/>
    <property type="match status" value="1"/>
</dbReference>
<dbReference type="InterPro" id="IPR043128">
    <property type="entry name" value="Rev_trsase/Diguanyl_cyclase"/>
</dbReference>